<reference evidence="1" key="1">
    <citation type="journal article" date="2017" name="Science">
        <title>Giant viruses with an expanded complement of translation system components.</title>
        <authorList>
            <person name="Schulz F."/>
            <person name="Yutin N."/>
            <person name="Ivanova N.N."/>
            <person name="Ortega D.R."/>
            <person name="Lee T.K."/>
            <person name="Vierheilig J."/>
            <person name="Daims H."/>
            <person name="Horn M."/>
            <person name="Wagner M."/>
            <person name="Jensen G.J."/>
            <person name="Kyrpides N.C."/>
            <person name="Koonin E.V."/>
            <person name="Woyke T."/>
        </authorList>
    </citation>
    <scope>NUCLEOTIDE SEQUENCE</scope>
    <source>
        <strain evidence="1">HKV1</strain>
    </source>
</reference>
<sequence length="190" mass="22546">MNLIKNTSLYNDELSSFDRHIAHITQESIINFLKSYRYARIYELEDLINNLKISDKTKDLLFYYSTCDYKIPTLLNITYSQLLESVLYYIISSEEEDKYVLLKKLDIEILATLQKSYGCRLMKTISVLYGYCDLVKINVSETDQIRNILRSVKSKYYYDNKLMKEMFIKELQDCCYSQESINSYLVYLGC</sequence>
<name>A0A1V0SFE5_9VIRU</name>
<proteinExistence type="predicted"/>
<dbReference type="EMBL" id="KY684103">
    <property type="protein sequence ID" value="ARF10364.1"/>
    <property type="molecule type" value="Genomic_DNA"/>
</dbReference>
<gene>
    <name evidence="1" type="ORF">Hokovirus_1_243</name>
</gene>
<evidence type="ECO:0000313" key="1">
    <source>
        <dbReference type="EMBL" id="ARF10364.1"/>
    </source>
</evidence>
<accession>A0A1V0SFE5</accession>
<protein>
    <submittedName>
        <fullName evidence="1">Uncharacterized protein</fullName>
    </submittedName>
</protein>
<organism evidence="1">
    <name type="scientific">Hokovirus HKV1</name>
    <dbReference type="NCBI Taxonomy" id="1977638"/>
    <lineage>
        <taxon>Viruses</taxon>
        <taxon>Varidnaviria</taxon>
        <taxon>Bamfordvirae</taxon>
        <taxon>Nucleocytoviricota</taxon>
        <taxon>Megaviricetes</taxon>
        <taxon>Imitervirales</taxon>
        <taxon>Mimiviridae</taxon>
        <taxon>Klosneuvirinae</taxon>
        <taxon>Hokovirus</taxon>
    </lineage>
</organism>